<sequence length="465" mass="52699">MIIEIERSIGKGKSNYKHDVAIIQLALKNISYSKGIYYTDAISGQVSESLYEAIKKFEVEHEFRSEEEPKGSKNIYKKNDPVTLLPNSPVLKKMNQLLRLRVHKVASIRHTSILYVIESSFVNSTAKPQNCPVPNEFGAMLFQKLETLLKAYSSHIKDGKKIRFSAQLFDVTSDFRYKLSLVLQGVSFLNKDTGQRITGIPSDFIRIIKADLPSGPWTFGGHEKYNQEIGMFFLSKQKAPFSGTSLIVPAGFEKISLNQIQSLSSDKIIRKMILVVLLHVFDSGRRLGVLALNELMNVLQRHLPNIHKDLAYLISTMSGLPLSNGCGAEDGIKVPDFPLGYNFLEPCNKHDKRYTYINWSKEEADEAFEDELLEVVSKQSWMLRSPQIRLVYYHMGVMVAELYKGAVSKLGHDAYREAQEEAWREGYLDPNKPFDPRIYMPPAPQKSDPVSVPAPEPFLPSHEVP</sequence>
<dbReference type="Gene3D" id="1.20.90.10">
    <property type="entry name" value="Phospholipase A2 domain"/>
    <property type="match status" value="1"/>
</dbReference>
<evidence type="ECO:0000313" key="2">
    <source>
        <dbReference type="EMBL" id="MFC3051667.1"/>
    </source>
</evidence>
<protein>
    <submittedName>
        <fullName evidence="2">Uncharacterized protein</fullName>
    </submittedName>
</protein>
<feature type="compositionally biased region" description="Basic and acidic residues" evidence="1">
    <location>
        <begin position="426"/>
        <end position="435"/>
    </location>
</feature>
<dbReference type="InterPro" id="IPR036444">
    <property type="entry name" value="PLipase_A2_dom_sf"/>
</dbReference>
<feature type="region of interest" description="Disordered" evidence="1">
    <location>
        <begin position="426"/>
        <end position="465"/>
    </location>
</feature>
<dbReference type="EMBL" id="JBHRSL010000004">
    <property type="protein sequence ID" value="MFC3051667.1"/>
    <property type="molecule type" value="Genomic_DNA"/>
</dbReference>
<dbReference type="Proteomes" id="UP001595444">
    <property type="component" value="Unassembled WGS sequence"/>
</dbReference>
<reference evidence="3" key="1">
    <citation type="journal article" date="2019" name="Int. J. Syst. Evol. Microbiol.">
        <title>The Global Catalogue of Microorganisms (GCM) 10K type strain sequencing project: providing services to taxonomists for standard genome sequencing and annotation.</title>
        <authorList>
            <consortium name="The Broad Institute Genomics Platform"/>
            <consortium name="The Broad Institute Genome Sequencing Center for Infectious Disease"/>
            <person name="Wu L."/>
            <person name="Ma J."/>
        </authorList>
    </citation>
    <scope>NUCLEOTIDE SEQUENCE [LARGE SCALE GENOMIC DNA]</scope>
    <source>
        <strain evidence="3">KCTC 62164</strain>
    </source>
</reference>
<organism evidence="2 3">
    <name type="scientific">Kordiimonas pumila</name>
    <dbReference type="NCBI Taxonomy" id="2161677"/>
    <lineage>
        <taxon>Bacteria</taxon>
        <taxon>Pseudomonadati</taxon>
        <taxon>Pseudomonadota</taxon>
        <taxon>Alphaproteobacteria</taxon>
        <taxon>Kordiimonadales</taxon>
        <taxon>Kordiimonadaceae</taxon>
        <taxon>Kordiimonas</taxon>
    </lineage>
</organism>
<evidence type="ECO:0000313" key="3">
    <source>
        <dbReference type="Proteomes" id="UP001595444"/>
    </source>
</evidence>
<name>A0ABV7D453_9PROT</name>
<gene>
    <name evidence="2" type="ORF">ACFOKA_07115</name>
</gene>
<comment type="caution">
    <text evidence="2">The sequence shown here is derived from an EMBL/GenBank/DDBJ whole genome shotgun (WGS) entry which is preliminary data.</text>
</comment>
<proteinExistence type="predicted"/>
<keyword evidence="3" id="KW-1185">Reference proteome</keyword>
<dbReference type="RefSeq" id="WP_194215139.1">
    <property type="nucleotide sequence ID" value="NZ_CP061205.1"/>
</dbReference>
<evidence type="ECO:0000256" key="1">
    <source>
        <dbReference type="SAM" id="MobiDB-lite"/>
    </source>
</evidence>
<accession>A0ABV7D453</accession>